<feature type="transmembrane region" description="Helical" evidence="8">
    <location>
        <begin position="213"/>
        <end position="233"/>
    </location>
</feature>
<name>A0A8H5M5F9_9AGAR</name>
<dbReference type="SUPFAM" id="SSF103473">
    <property type="entry name" value="MFS general substrate transporter"/>
    <property type="match status" value="1"/>
</dbReference>
<evidence type="ECO:0000256" key="1">
    <source>
        <dbReference type="ARBA" id="ARBA00004127"/>
    </source>
</evidence>
<accession>A0A8H5M5F9</accession>
<dbReference type="Proteomes" id="UP000565441">
    <property type="component" value="Unassembled WGS sequence"/>
</dbReference>
<evidence type="ECO:0000256" key="8">
    <source>
        <dbReference type="SAM" id="Phobius"/>
    </source>
</evidence>
<dbReference type="Gene3D" id="1.20.1250.20">
    <property type="entry name" value="MFS general substrate transporter like domains"/>
    <property type="match status" value="1"/>
</dbReference>
<keyword evidence="10" id="KW-1185">Reference proteome</keyword>
<evidence type="ECO:0008006" key="11">
    <source>
        <dbReference type="Google" id="ProtNLM"/>
    </source>
</evidence>
<feature type="transmembrane region" description="Helical" evidence="8">
    <location>
        <begin position="126"/>
        <end position="149"/>
    </location>
</feature>
<proteinExistence type="inferred from homology"/>
<dbReference type="OrthoDB" id="413079at2759"/>
<evidence type="ECO:0000256" key="7">
    <source>
        <dbReference type="SAM" id="MobiDB-lite"/>
    </source>
</evidence>
<evidence type="ECO:0000256" key="6">
    <source>
        <dbReference type="ARBA" id="ARBA00023136"/>
    </source>
</evidence>
<dbReference type="GO" id="GO:0012505">
    <property type="term" value="C:endomembrane system"/>
    <property type="evidence" value="ECO:0007669"/>
    <property type="project" value="UniProtKB-SubCell"/>
</dbReference>
<comment type="subcellular location">
    <subcellularLocation>
        <location evidence="1">Endomembrane system</location>
        <topology evidence="1">Multi-pass membrane protein</topology>
    </subcellularLocation>
</comment>
<sequence length="357" mass="39499">MMCLRAAAVVWLNPLAADHRVTPFHETHILRPLRSPTSSTAHYPQGLVAEDNDSSDNYELRRRWSFHYLVSASLAVLNTLALVLVFRFKHLDELLAESGQASPDSTNASPPHARENTYRQLFRLKAVHILTILAVIYIGIEVTVGGWIVTFIIRERGGGHSAGYIASGFFDGLMLGRIGLMWLNKLVGSHLVVIIYSIIAIILEIMIWFVPSIIGNAVAVSLIGLVLGPMFPVMLSHSSKVLPRWLLTVCIGWITGIGMVGSAALPFLTGLLSSRYGIASLQPLYITKYPMHMAFNALTLMVIIVIVFAKCVGAKPFSERKHPGPRDLLQTNSSKRRGRRAPPVEEIIIHAHPHFFC</sequence>
<evidence type="ECO:0000256" key="5">
    <source>
        <dbReference type="ARBA" id="ARBA00022989"/>
    </source>
</evidence>
<evidence type="ECO:0000313" key="10">
    <source>
        <dbReference type="Proteomes" id="UP000565441"/>
    </source>
</evidence>
<feature type="transmembrane region" description="Helical" evidence="8">
    <location>
        <begin position="289"/>
        <end position="312"/>
    </location>
</feature>
<keyword evidence="3" id="KW-0813">Transport</keyword>
<organism evidence="9 10">
    <name type="scientific">Tricholomella constricta</name>
    <dbReference type="NCBI Taxonomy" id="117010"/>
    <lineage>
        <taxon>Eukaryota</taxon>
        <taxon>Fungi</taxon>
        <taxon>Dikarya</taxon>
        <taxon>Basidiomycota</taxon>
        <taxon>Agaricomycotina</taxon>
        <taxon>Agaricomycetes</taxon>
        <taxon>Agaricomycetidae</taxon>
        <taxon>Agaricales</taxon>
        <taxon>Tricholomatineae</taxon>
        <taxon>Lyophyllaceae</taxon>
        <taxon>Tricholomella</taxon>
    </lineage>
</organism>
<evidence type="ECO:0000256" key="2">
    <source>
        <dbReference type="ARBA" id="ARBA00008335"/>
    </source>
</evidence>
<comment type="similarity">
    <text evidence="2">Belongs to the major facilitator superfamily.</text>
</comment>
<feature type="region of interest" description="Disordered" evidence="7">
    <location>
        <begin position="319"/>
        <end position="340"/>
    </location>
</feature>
<evidence type="ECO:0000256" key="4">
    <source>
        <dbReference type="ARBA" id="ARBA00022692"/>
    </source>
</evidence>
<keyword evidence="6 8" id="KW-0472">Membrane</keyword>
<feature type="transmembrane region" description="Helical" evidence="8">
    <location>
        <begin position="66"/>
        <end position="86"/>
    </location>
</feature>
<dbReference type="EMBL" id="JAACJP010000011">
    <property type="protein sequence ID" value="KAF5381396.1"/>
    <property type="molecule type" value="Genomic_DNA"/>
</dbReference>
<dbReference type="GO" id="GO:0016020">
    <property type="term" value="C:membrane"/>
    <property type="evidence" value="ECO:0007669"/>
    <property type="project" value="TreeGrafter"/>
</dbReference>
<reference evidence="9 10" key="1">
    <citation type="journal article" date="2020" name="ISME J.">
        <title>Uncovering the hidden diversity of litter-decomposition mechanisms in mushroom-forming fungi.</title>
        <authorList>
            <person name="Floudas D."/>
            <person name="Bentzer J."/>
            <person name="Ahren D."/>
            <person name="Johansson T."/>
            <person name="Persson P."/>
            <person name="Tunlid A."/>
        </authorList>
    </citation>
    <scope>NUCLEOTIDE SEQUENCE [LARGE SCALE GENOMIC DNA]</scope>
    <source>
        <strain evidence="9 10">CBS 661.87</strain>
    </source>
</reference>
<dbReference type="PANTHER" id="PTHR23514">
    <property type="entry name" value="BYPASS OF STOP CODON PROTEIN 6"/>
    <property type="match status" value="1"/>
</dbReference>
<evidence type="ECO:0000313" key="9">
    <source>
        <dbReference type="EMBL" id="KAF5381396.1"/>
    </source>
</evidence>
<feature type="transmembrane region" description="Helical" evidence="8">
    <location>
        <begin position="245"/>
        <end position="269"/>
    </location>
</feature>
<dbReference type="AlphaFoldDB" id="A0A8H5M5F9"/>
<keyword evidence="4 8" id="KW-0812">Transmembrane</keyword>
<protein>
    <recommendedName>
        <fullName evidence="11">Major facilitator superfamily (MFS) profile domain-containing protein</fullName>
    </recommendedName>
</protein>
<keyword evidence="5 8" id="KW-1133">Transmembrane helix</keyword>
<comment type="caution">
    <text evidence="9">The sequence shown here is derived from an EMBL/GenBank/DDBJ whole genome shotgun (WGS) entry which is preliminary data.</text>
</comment>
<dbReference type="InterPro" id="IPR036259">
    <property type="entry name" value="MFS_trans_sf"/>
</dbReference>
<evidence type="ECO:0000256" key="3">
    <source>
        <dbReference type="ARBA" id="ARBA00022448"/>
    </source>
</evidence>
<dbReference type="PANTHER" id="PTHR23514:SF3">
    <property type="entry name" value="BYPASS OF STOP CODON PROTEIN 6"/>
    <property type="match status" value="1"/>
</dbReference>
<gene>
    <name evidence="9" type="ORF">D9615_008421</name>
</gene>
<dbReference type="InterPro" id="IPR051788">
    <property type="entry name" value="MFS_Transporter"/>
</dbReference>
<feature type="transmembrane region" description="Helical" evidence="8">
    <location>
        <begin position="187"/>
        <end position="207"/>
    </location>
</feature>